<keyword evidence="3 4" id="KW-0268">Exocytosis</keyword>
<dbReference type="OrthoDB" id="26242at2759"/>
<comment type="similarity">
    <text evidence="1 4">Belongs to the SEC5 family.</text>
</comment>
<reference evidence="6" key="1">
    <citation type="submission" date="2022-12" db="EMBL/GenBank/DDBJ databases">
        <authorList>
            <person name="Brejova B."/>
        </authorList>
    </citation>
    <scope>NUCLEOTIDE SEQUENCE</scope>
</reference>
<gene>
    <name evidence="6" type="ORF">CANVERA_P5265</name>
</gene>
<comment type="subunit">
    <text evidence="4">Component of the exocyst complex.</text>
</comment>
<evidence type="ECO:0000256" key="1">
    <source>
        <dbReference type="ARBA" id="ARBA00010578"/>
    </source>
</evidence>
<evidence type="ECO:0000313" key="7">
    <source>
        <dbReference type="Proteomes" id="UP001152885"/>
    </source>
</evidence>
<name>A0A9W4U0D2_9ASCO</name>
<evidence type="ECO:0000256" key="2">
    <source>
        <dbReference type="ARBA" id="ARBA00022448"/>
    </source>
</evidence>
<evidence type="ECO:0000256" key="3">
    <source>
        <dbReference type="ARBA" id="ARBA00022483"/>
    </source>
</evidence>
<evidence type="ECO:0000259" key="5">
    <source>
        <dbReference type="Pfam" id="PF15469"/>
    </source>
</evidence>
<evidence type="ECO:0000313" key="6">
    <source>
        <dbReference type="EMBL" id="CAI5760757.1"/>
    </source>
</evidence>
<dbReference type="GO" id="GO:0006893">
    <property type="term" value="P:Golgi to plasma membrane transport"/>
    <property type="evidence" value="ECO:0007669"/>
    <property type="project" value="UniProtKB-UniRule"/>
</dbReference>
<dbReference type="Pfam" id="PF15469">
    <property type="entry name" value="Sec5"/>
    <property type="match status" value="1"/>
</dbReference>
<sequence>MYLFSTPDNETLLNLYNLKTLHPVKKEDLAIETNNGYPEDIRALSVEEQFDLLSKVLKSNEYELSSTKLDLNKISEDDAQDPLKGKGSNVISSLIKKGIVSTPNDPIIRNYLIGSQNFNSFKYLTTIHKDSSLNELNQSLNFLEKNILAYKQDLKQAIEFNFLQFLDCKTKIDNALNEFLNSKSKAQQDRDNSKYFNPQKHKTKLNGNELSSELESSLNYLTTTTSLLIRPINENKAKEEKIYKMIEFIKSNEFFFNLPSKLIHHLSVNNNIQFIDDYIKYIDEKGNFLKHLDRKYNDMKNKYTQEKNNKGLQSIGDEKKMKLTIINIVFKEIDQLASQYRDKIYKELLSLDHEVSSDNGTNSKFISLVNNLSKLDHDQKINPIADFLTKQITVIDEDFEYQVGKFDNKFLIMQNKLIEYMSSLNVEQRNGSHVNYIKDKYENYKEDIKQATQEEKLSIIKECFESDDLLDLSLINESWLILYNFINYIDNLLLKNSFKFLNNYSHYIKMGIDNDGKIRESFLKFINQVVLVLGTLFDDENEGNNNQLESSPKNYKQFLPYYTNSLSTMYHLGNVQVKVNNIMTKLGEIVGKIGNVSKFEDTNKQIKNLKASSLKINQKILEAVCSTWVNDCMQFYELEDWNIEETHNGGSSTKLIKIIEYYQLYIIMKLSNLVKPKNSSEFKIVRSYPSKRMLVSIEIQFMRSLNIIVDSLMKKYNNERNETSSTLEVFKILTMNNFDKLSRIIYPRLIAQFDKNFEKELSRQNLKLFSDIDKASLTIIDDILNNEKLYISTNVNQFFNKDYEINAIKVDSFIFEILIHFVKLVNIFKPLTSEEIFITIINELQIQLIKTMLDNLRADFKFTNPFVLINLKLDTNFLLQVFDKSKLLQINDSCYKFLQLLLNEIENKFNEFEPRINYNKSDFDIILEENLEFSRNQFSCF</sequence>
<dbReference type="InterPro" id="IPR039481">
    <property type="entry name" value="EXOC2/Sec5_N_dom"/>
</dbReference>
<keyword evidence="7" id="KW-1185">Reference proteome</keyword>
<keyword evidence="2 4" id="KW-0813">Transport</keyword>
<comment type="function">
    <text evidence="4">Component of the exocyst complex involved in the docking of exocytic vesicles with fusion sites on the plasma membrane.</text>
</comment>
<dbReference type="Proteomes" id="UP001152885">
    <property type="component" value="Unassembled WGS sequence"/>
</dbReference>
<evidence type="ECO:0000256" key="4">
    <source>
        <dbReference type="RuleBase" id="RU365069"/>
    </source>
</evidence>
<dbReference type="PANTHER" id="PTHR13043:SF1">
    <property type="entry name" value="EXOCYST COMPLEX COMPONENT 2"/>
    <property type="match status" value="1"/>
</dbReference>
<dbReference type="GO" id="GO:0015031">
    <property type="term" value="P:protein transport"/>
    <property type="evidence" value="ECO:0007669"/>
    <property type="project" value="UniProtKB-KW"/>
</dbReference>
<dbReference type="AlphaFoldDB" id="A0A9W4U0D2"/>
<comment type="caution">
    <text evidence="6">The sequence shown here is derived from an EMBL/GenBank/DDBJ whole genome shotgun (WGS) entry which is preliminary data.</text>
</comment>
<keyword evidence="4" id="KW-0653">Protein transport</keyword>
<dbReference type="GO" id="GO:0006887">
    <property type="term" value="P:exocytosis"/>
    <property type="evidence" value="ECO:0007669"/>
    <property type="project" value="UniProtKB-KW"/>
</dbReference>
<dbReference type="GO" id="GO:0000145">
    <property type="term" value="C:exocyst"/>
    <property type="evidence" value="ECO:0007669"/>
    <property type="project" value="UniProtKB-UniRule"/>
</dbReference>
<proteinExistence type="inferred from homology"/>
<protein>
    <recommendedName>
        <fullName evidence="4">Exocyst complex component SEC5</fullName>
    </recommendedName>
</protein>
<dbReference type="InterPro" id="IPR029175">
    <property type="entry name" value="EXOC2/Sec5"/>
</dbReference>
<feature type="domain" description="Exocyst complex component EXOC2/Sec5 N-terminal" evidence="5">
    <location>
        <begin position="80"/>
        <end position="941"/>
    </location>
</feature>
<dbReference type="EMBL" id="CANTUO010000007">
    <property type="protein sequence ID" value="CAI5760757.1"/>
    <property type="molecule type" value="Genomic_DNA"/>
</dbReference>
<dbReference type="PANTHER" id="PTHR13043">
    <property type="entry name" value="EXOCYST COMPLEX COMPONENT SEC5"/>
    <property type="match status" value="1"/>
</dbReference>
<organism evidence="6 7">
    <name type="scientific">Candida verbasci</name>
    <dbReference type="NCBI Taxonomy" id="1227364"/>
    <lineage>
        <taxon>Eukaryota</taxon>
        <taxon>Fungi</taxon>
        <taxon>Dikarya</taxon>
        <taxon>Ascomycota</taxon>
        <taxon>Saccharomycotina</taxon>
        <taxon>Pichiomycetes</taxon>
        <taxon>Debaryomycetaceae</taxon>
        <taxon>Candida/Lodderomyces clade</taxon>
        <taxon>Candida</taxon>
    </lineage>
</organism>
<accession>A0A9W4U0D2</accession>